<gene>
    <name evidence="3" type="ORF">SAMN05421504_101310</name>
</gene>
<dbReference type="PANTHER" id="PTHR34406">
    <property type="entry name" value="PROTEIN YCEI"/>
    <property type="match status" value="1"/>
</dbReference>
<dbReference type="STRING" id="589385.SAMN05421504_101310"/>
<proteinExistence type="inferred from homology"/>
<dbReference type="AlphaFoldDB" id="A0A1H2SQY5"/>
<dbReference type="SMART" id="SM00867">
    <property type="entry name" value="YceI"/>
    <property type="match status" value="1"/>
</dbReference>
<dbReference type="InterPro" id="IPR007372">
    <property type="entry name" value="Lipid/polyisoprenoid-bd_YceI"/>
</dbReference>
<comment type="similarity">
    <text evidence="1">Belongs to the UPF0312 family.</text>
</comment>
<evidence type="ECO:0000313" key="4">
    <source>
        <dbReference type="Proteomes" id="UP000199515"/>
    </source>
</evidence>
<name>A0A1H2SQY5_9PSEU</name>
<protein>
    <submittedName>
        <fullName evidence="3">Polyisoprenoid-binding protein YceI</fullName>
    </submittedName>
</protein>
<dbReference type="Proteomes" id="UP000199515">
    <property type="component" value="Unassembled WGS sequence"/>
</dbReference>
<sequence>MSAPTQIPGYVTGTWAIDTAHSDVAYSVKHLGIAKSRGNFTGFGGTVVTAENILDSHVTVEIDAASVASGNGQRDDHLKTGDFFDVANHPTITFRSTGIREDGGDYKIDGELTWRGATVPVTLDAEFNGISPNPSNNNVDTIGVSASATVNRRDFGVGPEGNAFLSEKVKIDIEIQAALQS</sequence>
<organism evidence="3 4">
    <name type="scientific">Amycolatopsis xylanica</name>
    <dbReference type="NCBI Taxonomy" id="589385"/>
    <lineage>
        <taxon>Bacteria</taxon>
        <taxon>Bacillati</taxon>
        <taxon>Actinomycetota</taxon>
        <taxon>Actinomycetes</taxon>
        <taxon>Pseudonocardiales</taxon>
        <taxon>Pseudonocardiaceae</taxon>
        <taxon>Amycolatopsis</taxon>
    </lineage>
</organism>
<reference evidence="3 4" key="1">
    <citation type="submission" date="2016-10" db="EMBL/GenBank/DDBJ databases">
        <authorList>
            <person name="de Groot N.N."/>
        </authorList>
    </citation>
    <scope>NUCLEOTIDE SEQUENCE [LARGE SCALE GENOMIC DNA]</scope>
    <source>
        <strain evidence="3 4">CPCC 202699</strain>
    </source>
</reference>
<dbReference type="OrthoDB" id="9811006at2"/>
<dbReference type="SUPFAM" id="SSF101874">
    <property type="entry name" value="YceI-like"/>
    <property type="match status" value="1"/>
</dbReference>
<dbReference type="PANTHER" id="PTHR34406:SF1">
    <property type="entry name" value="PROTEIN YCEI"/>
    <property type="match status" value="1"/>
</dbReference>
<dbReference type="InterPro" id="IPR036761">
    <property type="entry name" value="TTHA0802/YceI-like_sf"/>
</dbReference>
<keyword evidence="4" id="KW-1185">Reference proteome</keyword>
<dbReference type="Gene3D" id="2.40.128.110">
    <property type="entry name" value="Lipid/polyisoprenoid-binding, YceI-like"/>
    <property type="match status" value="1"/>
</dbReference>
<dbReference type="Pfam" id="PF04264">
    <property type="entry name" value="YceI"/>
    <property type="match status" value="1"/>
</dbReference>
<dbReference type="EMBL" id="FNON01000001">
    <property type="protein sequence ID" value="SDW34036.1"/>
    <property type="molecule type" value="Genomic_DNA"/>
</dbReference>
<evidence type="ECO:0000256" key="1">
    <source>
        <dbReference type="ARBA" id="ARBA00008812"/>
    </source>
</evidence>
<evidence type="ECO:0000259" key="2">
    <source>
        <dbReference type="SMART" id="SM00867"/>
    </source>
</evidence>
<evidence type="ECO:0000313" key="3">
    <source>
        <dbReference type="EMBL" id="SDW34036.1"/>
    </source>
</evidence>
<feature type="domain" description="Lipid/polyisoprenoid-binding YceI-like" evidence="2">
    <location>
        <begin position="14"/>
        <end position="178"/>
    </location>
</feature>
<accession>A0A1H2SQY5</accession>
<dbReference type="RefSeq" id="WP_091285579.1">
    <property type="nucleotide sequence ID" value="NZ_FNON01000001.1"/>
</dbReference>